<evidence type="ECO:0000256" key="1">
    <source>
        <dbReference type="SAM" id="Phobius"/>
    </source>
</evidence>
<dbReference type="AlphaFoldDB" id="A0A0E0QT12"/>
<keyword evidence="1" id="KW-0472">Membrane</keyword>
<dbReference type="Proteomes" id="UP000008022">
    <property type="component" value="Unassembled WGS sequence"/>
</dbReference>
<keyword evidence="1" id="KW-1133">Transmembrane helix</keyword>
<organism evidence="2 3">
    <name type="scientific">Oryza rufipogon</name>
    <name type="common">Brownbeard rice</name>
    <name type="synonym">Asian wild rice</name>
    <dbReference type="NCBI Taxonomy" id="4529"/>
    <lineage>
        <taxon>Eukaryota</taxon>
        <taxon>Viridiplantae</taxon>
        <taxon>Streptophyta</taxon>
        <taxon>Embryophyta</taxon>
        <taxon>Tracheophyta</taxon>
        <taxon>Spermatophyta</taxon>
        <taxon>Magnoliopsida</taxon>
        <taxon>Liliopsida</taxon>
        <taxon>Poales</taxon>
        <taxon>Poaceae</taxon>
        <taxon>BOP clade</taxon>
        <taxon>Oryzoideae</taxon>
        <taxon>Oryzeae</taxon>
        <taxon>Oryzinae</taxon>
        <taxon>Oryza</taxon>
    </lineage>
</organism>
<dbReference type="Gramene" id="ORUFI09G15750.1">
    <property type="protein sequence ID" value="ORUFI09G15750.1"/>
    <property type="gene ID" value="ORUFI09G15750"/>
</dbReference>
<keyword evidence="1" id="KW-0812">Transmembrane</keyword>
<dbReference type="OMA" id="WMHILME"/>
<accession>A0A0E0QT12</accession>
<evidence type="ECO:0000313" key="2">
    <source>
        <dbReference type="EnsemblPlants" id="ORUFI09G15750.2"/>
    </source>
</evidence>
<protein>
    <submittedName>
        <fullName evidence="2">Uncharacterized protein</fullName>
    </submittedName>
</protein>
<dbReference type="Gramene" id="ORUFI09G15750.2">
    <property type="protein sequence ID" value="ORUFI09G15750.2"/>
    <property type="gene ID" value="ORUFI09G15750"/>
</dbReference>
<reference evidence="2" key="2">
    <citation type="submission" date="2015-06" db="UniProtKB">
        <authorList>
            <consortium name="EnsemblPlants"/>
        </authorList>
    </citation>
    <scope>IDENTIFICATION</scope>
</reference>
<sequence>MSMSGEEARTVSLSFPRLSSAPSLKREKQEARCLRQGCRRGLHQPHPRYLPTPTPPLDPHCCIVLLGEIWKLQWHGYHVRSSLLVDAPCSSVPDVHATGRHELLLPALHRLACIDEEYLRTPGVKKGVAFGSLAARSAVSSGPARPRHPSCRGLGCCDVVLPWSPFGISIYSVHSCRWMHILMETRKEHEKIMPVVMVPLEWHPRHVLRQRSSPAANTKGQTRTTTPQLMTGFGGRRCDALWIVLFFWVPGVYVFVTMMARSIVKTKSIIPVFVQ</sequence>
<evidence type="ECO:0000313" key="3">
    <source>
        <dbReference type="Proteomes" id="UP000008022"/>
    </source>
</evidence>
<name>A0A0E0QT12_ORYRU</name>
<proteinExistence type="predicted"/>
<feature type="transmembrane region" description="Helical" evidence="1">
    <location>
        <begin position="240"/>
        <end position="260"/>
    </location>
</feature>
<reference evidence="3" key="1">
    <citation type="submission" date="2013-06" db="EMBL/GenBank/DDBJ databases">
        <authorList>
            <person name="Zhao Q."/>
        </authorList>
    </citation>
    <scope>NUCLEOTIDE SEQUENCE</scope>
    <source>
        <strain evidence="3">cv. W1943</strain>
    </source>
</reference>
<dbReference type="EnsemblPlants" id="ORUFI09G15750.2">
    <property type="protein sequence ID" value="ORUFI09G15750.2"/>
    <property type="gene ID" value="ORUFI09G15750"/>
</dbReference>
<keyword evidence="3" id="KW-1185">Reference proteome</keyword>
<dbReference type="EnsemblPlants" id="ORUFI09G15750.1">
    <property type="protein sequence ID" value="ORUFI09G15750.1"/>
    <property type="gene ID" value="ORUFI09G15750"/>
</dbReference>
<dbReference type="HOGENOM" id="CLU_099611_0_0_1"/>